<comment type="similarity">
    <text evidence="2 11">Belongs to the G-protein coupled receptor 1 family.</text>
</comment>
<evidence type="ECO:0000256" key="3">
    <source>
        <dbReference type="ARBA" id="ARBA00022475"/>
    </source>
</evidence>
<dbReference type="PRINTS" id="PR00664">
    <property type="entry name" value="OCTOPAMINER"/>
</dbReference>
<evidence type="ECO:0000256" key="10">
    <source>
        <dbReference type="ARBA" id="ARBA00023224"/>
    </source>
</evidence>
<gene>
    <name evidence="15" type="primary">LOC106476326</name>
</gene>
<dbReference type="CDD" id="cd15063">
    <property type="entry name" value="7tmA_Octopamine_R"/>
    <property type="match status" value="1"/>
</dbReference>
<feature type="transmembrane region" description="Helical" evidence="12">
    <location>
        <begin position="266"/>
        <end position="287"/>
    </location>
</feature>
<keyword evidence="14" id="KW-1185">Reference proteome</keyword>
<evidence type="ECO:0000256" key="9">
    <source>
        <dbReference type="ARBA" id="ARBA00023180"/>
    </source>
</evidence>
<feature type="transmembrane region" description="Helical" evidence="12">
    <location>
        <begin position="31"/>
        <end position="58"/>
    </location>
</feature>
<dbReference type="PANTHER" id="PTHR24248">
    <property type="entry name" value="ADRENERGIC RECEPTOR-RELATED G-PROTEIN COUPLED RECEPTOR"/>
    <property type="match status" value="1"/>
</dbReference>
<keyword evidence="3" id="KW-1003">Cell membrane</keyword>
<protein>
    <submittedName>
        <fullName evidence="15">Probable G-protein coupled receptor No9</fullName>
    </submittedName>
</protein>
<feature type="transmembrane region" description="Helical" evidence="12">
    <location>
        <begin position="148"/>
        <end position="168"/>
    </location>
</feature>
<feature type="transmembrane region" description="Helical" evidence="12">
    <location>
        <begin position="443"/>
        <end position="467"/>
    </location>
</feature>
<feature type="transmembrane region" description="Helical" evidence="12">
    <location>
        <begin position="106"/>
        <end position="127"/>
    </location>
</feature>
<feature type="transmembrane region" description="Helical" evidence="12">
    <location>
        <begin position="479"/>
        <end position="498"/>
    </location>
</feature>
<dbReference type="GeneID" id="106476326"/>
<evidence type="ECO:0000256" key="1">
    <source>
        <dbReference type="ARBA" id="ARBA00004651"/>
    </source>
</evidence>
<feature type="transmembrane region" description="Helical" evidence="12">
    <location>
        <begin position="65"/>
        <end position="86"/>
    </location>
</feature>
<keyword evidence="9" id="KW-0325">Glycoprotein</keyword>
<evidence type="ECO:0000259" key="13">
    <source>
        <dbReference type="PROSITE" id="PS50262"/>
    </source>
</evidence>
<proteinExistence type="inferred from homology"/>
<dbReference type="SUPFAM" id="SSF81321">
    <property type="entry name" value="Family A G protein-coupled receptor-like"/>
    <property type="match status" value="1"/>
</dbReference>
<keyword evidence="6 11" id="KW-0297">G-protein coupled receptor</keyword>
<evidence type="ECO:0000256" key="7">
    <source>
        <dbReference type="ARBA" id="ARBA00023136"/>
    </source>
</evidence>
<reference evidence="15" key="1">
    <citation type="submission" date="2025-08" db="UniProtKB">
        <authorList>
            <consortium name="RefSeq"/>
        </authorList>
    </citation>
    <scope>IDENTIFICATION</scope>
    <source>
        <tissue evidence="15">Muscle</tissue>
    </source>
</reference>
<evidence type="ECO:0000256" key="4">
    <source>
        <dbReference type="ARBA" id="ARBA00022692"/>
    </source>
</evidence>
<dbReference type="Pfam" id="PF00001">
    <property type="entry name" value="7tm_1"/>
    <property type="match status" value="2"/>
</dbReference>
<dbReference type="Gene3D" id="1.20.1070.10">
    <property type="entry name" value="Rhodopsin 7-helix transmembrane proteins"/>
    <property type="match status" value="3"/>
</dbReference>
<evidence type="ECO:0000256" key="8">
    <source>
        <dbReference type="ARBA" id="ARBA00023170"/>
    </source>
</evidence>
<keyword evidence="7 12" id="KW-0472">Membrane</keyword>
<name>A0ABM1RX31_LIMPO</name>
<dbReference type="PANTHER" id="PTHR24248:SF174">
    <property type="entry name" value="TYRAMINE_OCTOPAMINE RECEPTOR"/>
    <property type="match status" value="1"/>
</dbReference>
<evidence type="ECO:0000256" key="11">
    <source>
        <dbReference type="RuleBase" id="RU000688"/>
    </source>
</evidence>
<evidence type="ECO:0000256" key="2">
    <source>
        <dbReference type="ARBA" id="ARBA00010663"/>
    </source>
</evidence>
<organism evidence="14 15">
    <name type="scientific">Limulus polyphemus</name>
    <name type="common">Atlantic horseshoe crab</name>
    <dbReference type="NCBI Taxonomy" id="6850"/>
    <lineage>
        <taxon>Eukaryota</taxon>
        <taxon>Metazoa</taxon>
        <taxon>Ecdysozoa</taxon>
        <taxon>Arthropoda</taxon>
        <taxon>Chelicerata</taxon>
        <taxon>Merostomata</taxon>
        <taxon>Xiphosura</taxon>
        <taxon>Limulidae</taxon>
        <taxon>Limulus</taxon>
    </lineage>
</organism>
<dbReference type="InterPro" id="IPR002002">
    <property type="entry name" value="Octopmn_rcpt"/>
</dbReference>
<keyword evidence="8 11" id="KW-0675">Receptor</keyword>
<dbReference type="InterPro" id="IPR017452">
    <property type="entry name" value="GPCR_Rhodpsn_7TM"/>
</dbReference>
<accession>A0ABM1RX31</accession>
<evidence type="ECO:0000313" key="14">
    <source>
        <dbReference type="Proteomes" id="UP000694941"/>
    </source>
</evidence>
<comment type="subcellular location">
    <subcellularLocation>
        <location evidence="1">Cell membrane</location>
        <topology evidence="1">Multi-pass membrane protein</topology>
    </subcellularLocation>
</comment>
<dbReference type="RefSeq" id="XP_022235936.1">
    <property type="nucleotide sequence ID" value="XM_022380228.1"/>
</dbReference>
<dbReference type="PROSITE" id="PS50262">
    <property type="entry name" value="G_PROTEIN_RECEP_F1_2"/>
    <property type="match status" value="1"/>
</dbReference>
<dbReference type="PRINTS" id="PR00237">
    <property type="entry name" value="GPCRRHODOPSN"/>
</dbReference>
<keyword evidence="5 12" id="KW-1133">Transmembrane helix</keyword>
<dbReference type="Proteomes" id="UP000694941">
    <property type="component" value="Unplaced"/>
</dbReference>
<evidence type="ECO:0000313" key="15">
    <source>
        <dbReference type="RefSeq" id="XP_022235936.1"/>
    </source>
</evidence>
<evidence type="ECO:0000256" key="6">
    <source>
        <dbReference type="ARBA" id="ARBA00023040"/>
    </source>
</evidence>
<feature type="domain" description="G-protein coupled receptors family 1 profile" evidence="13">
    <location>
        <begin position="48"/>
        <end position="495"/>
    </location>
</feature>
<keyword evidence="10 11" id="KW-0807">Transducer</keyword>
<evidence type="ECO:0000256" key="12">
    <source>
        <dbReference type="SAM" id="Phobius"/>
    </source>
</evidence>
<dbReference type="SMART" id="SM01381">
    <property type="entry name" value="7TM_GPCR_Srsx"/>
    <property type="match status" value="1"/>
</dbReference>
<evidence type="ECO:0000256" key="5">
    <source>
        <dbReference type="ARBA" id="ARBA00022989"/>
    </source>
</evidence>
<dbReference type="PROSITE" id="PS00237">
    <property type="entry name" value="G_PROTEIN_RECEP_F1_1"/>
    <property type="match status" value="1"/>
</dbReference>
<dbReference type="InterPro" id="IPR000276">
    <property type="entry name" value="GPCR_Rhodpsn"/>
</dbReference>
<sequence>MNRHHTARLLEPQSVLCIEGLSPERLSEVRVVVSFVILGTINLTVIGGNLLVILSVFVSAKLRTVTNFFIVSLAVADLLVGITVLPYSMTLEVLDVWIFGNTWCQIWLAVDVWLCTSSILHLCAISVDRYLAITRPVHYRSIMSSRRAKLLIAAVWVVAFVICFPPLVGWNDSTSGTSITFPEFTNESFSANYSAITQGVATSRSTIDLDQSVGPNDLDQSVGPNKSGTKLESWLSGNAVENTVSPVNSTTPCITQSCSLINNKGYVIYSAFGSFYIPMLVMLFFYWRIYAAALKTGRALERGFKTTKSNKGKNAKGEEQRLTLRIHRGHATTEIASHENKGQERRPYKRYNTLSFHGKPTRKLQSRTDFDGKTVSTSLTFDAELKSRHNKHYNQDDNPSTSSYQGRENMGVRRRKMYFSRMSRRNIRWHARRFRSEAKATKTVGVIVGGFIICWLPFFTVYLVGAFCDHCISQLVFSVFFWLGYCNSAINPFIYALFSKDFRYAFKRLLCRCLVKKEGISSLIRQIHLSTFLDENTESG</sequence>
<keyword evidence="4 11" id="KW-0812">Transmembrane</keyword>